<dbReference type="Pfam" id="PF10937">
    <property type="entry name" value="Kgd4-YMR31"/>
    <property type="match status" value="1"/>
</dbReference>
<dbReference type="InterPro" id="IPR020373">
    <property type="entry name" value="Kgd4/YMR-31"/>
</dbReference>
<dbReference type="AlphaFoldDB" id="A0A163GWH0"/>
<dbReference type="PANTHER" id="PTHR31601:SF2">
    <property type="entry name" value="ALPHA-KETOGLUTARATE DEHYDROGENASE COMPONENT 4"/>
    <property type="match status" value="1"/>
</dbReference>
<comment type="similarity">
    <text evidence="3">Belongs to the alpha-ketoglutarate dehydrogenase component 4 family.</text>
</comment>
<evidence type="ECO:0000313" key="5">
    <source>
        <dbReference type="EMBL" id="KZM25044.1"/>
    </source>
</evidence>
<evidence type="ECO:0000313" key="6">
    <source>
        <dbReference type="Proteomes" id="UP000076837"/>
    </source>
</evidence>
<dbReference type="GO" id="GO:0006103">
    <property type="term" value="P:2-oxoglutarate metabolic process"/>
    <property type="evidence" value="ECO:0007669"/>
    <property type="project" value="InterPro"/>
</dbReference>
<name>A0A163GWH0_DIDRA</name>
<accession>A0A163GWH0</accession>
<comment type="subcellular location">
    <subcellularLocation>
        <location evidence="1">Mitochondrion</location>
    </subcellularLocation>
</comment>
<evidence type="ECO:0000256" key="2">
    <source>
        <dbReference type="ARBA" id="ARBA00023128"/>
    </source>
</evidence>
<comment type="caution">
    <text evidence="5">The sequence shown here is derived from an EMBL/GenBank/DDBJ whole genome shotgun (WGS) entry which is preliminary data.</text>
</comment>
<keyword evidence="2" id="KW-0496">Mitochondrion</keyword>
<gene>
    <name evidence="5" type="ORF">ST47_g3790</name>
</gene>
<dbReference type="OrthoDB" id="2116030at2759"/>
<reference evidence="5 6" key="1">
    <citation type="journal article" date="2016" name="Sci. Rep.">
        <title>Draft genome sequencing and secretome analysis of fungal phytopathogen Ascochyta rabiei provides insight into the necrotrophic effector repertoire.</title>
        <authorList>
            <person name="Verma S."/>
            <person name="Gazara R.K."/>
            <person name="Nizam S."/>
            <person name="Parween S."/>
            <person name="Chattopadhyay D."/>
            <person name="Verma P.K."/>
        </authorList>
    </citation>
    <scope>NUCLEOTIDE SEQUENCE [LARGE SCALE GENOMIC DNA]</scope>
    <source>
        <strain evidence="5 6">ArDII</strain>
    </source>
</reference>
<proteinExistence type="inferred from homology"/>
<dbReference type="EMBL" id="JYNV01000142">
    <property type="protein sequence ID" value="KZM25044.1"/>
    <property type="molecule type" value="Genomic_DNA"/>
</dbReference>
<organism evidence="5 6">
    <name type="scientific">Didymella rabiei</name>
    <name type="common">Chickpea ascochyta blight fungus</name>
    <name type="synonym">Mycosphaerella rabiei</name>
    <dbReference type="NCBI Taxonomy" id="5454"/>
    <lineage>
        <taxon>Eukaryota</taxon>
        <taxon>Fungi</taxon>
        <taxon>Dikarya</taxon>
        <taxon>Ascomycota</taxon>
        <taxon>Pezizomycotina</taxon>
        <taxon>Dothideomycetes</taxon>
        <taxon>Pleosporomycetidae</taxon>
        <taxon>Pleosporales</taxon>
        <taxon>Pleosporineae</taxon>
        <taxon>Didymellaceae</taxon>
        <taxon>Ascochyta</taxon>
    </lineage>
</organism>
<evidence type="ECO:0000256" key="3">
    <source>
        <dbReference type="ARBA" id="ARBA00043970"/>
    </source>
</evidence>
<dbReference type="GO" id="GO:0004591">
    <property type="term" value="F:oxoglutarate dehydrogenase (succinyl-transferring) activity"/>
    <property type="evidence" value="ECO:0007669"/>
    <property type="project" value="TreeGrafter"/>
</dbReference>
<evidence type="ECO:0000256" key="1">
    <source>
        <dbReference type="ARBA" id="ARBA00004173"/>
    </source>
</evidence>
<sequence>MNATKILQAGRQPMIRFLGKRTTPSQVDHTPQAHPASPTHSLPESFASYRQKAQQHGPLNQSRDYSSGIGSTPGSALGPVEAGNGLFFDRSELPTRFQRLSWSQAEIDAIESGGASQFA</sequence>
<dbReference type="GO" id="GO:0005739">
    <property type="term" value="C:mitochondrion"/>
    <property type="evidence" value="ECO:0007669"/>
    <property type="project" value="UniProtKB-SubCell"/>
</dbReference>
<dbReference type="Proteomes" id="UP000076837">
    <property type="component" value="Unassembled WGS sequence"/>
</dbReference>
<protein>
    <submittedName>
        <fullName evidence="5">Uncharacterized protein</fullName>
    </submittedName>
</protein>
<dbReference type="PANTHER" id="PTHR31601">
    <property type="entry name" value="28S RIBOSOMAL PROTEIN S36, MITOCHONDRIAL"/>
    <property type="match status" value="1"/>
</dbReference>
<feature type="region of interest" description="Disordered" evidence="4">
    <location>
        <begin position="1"/>
        <end position="85"/>
    </location>
</feature>
<dbReference type="STRING" id="5454.A0A163GWH0"/>
<evidence type="ECO:0000256" key="4">
    <source>
        <dbReference type="SAM" id="MobiDB-lite"/>
    </source>
</evidence>
<keyword evidence="6" id="KW-1185">Reference proteome</keyword>
<feature type="compositionally biased region" description="Polar residues" evidence="4">
    <location>
        <begin position="51"/>
        <end position="74"/>
    </location>
</feature>